<comment type="caution">
    <text evidence="1">The sequence shown here is derived from an EMBL/GenBank/DDBJ whole genome shotgun (WGS) entry which is preliminary data.</text>
</comment>
<accession>A0A087AVT8</accession>
<dbReference type="EMBL" id="JGYV01000010">
    <property type="protein sequence ID" value="KFI62888.1"/>
    <property type="molecule type" value="Genomic_DNA"/>
</dbReference>
<dbReference type="Proteomes" id="UP000029067">
    <property type="component" value="Unassembled WGS sequence"/>
</dbReference>
<sequence>MHEDGYEEMGAVCEALERAGADPRGLRRVEFDLPGRTLHGWALDDGRLPQSVRTALPHGWGVRPAAQGDDETLSAGHGRLVGHRMDIVAPPALAEAIDTGARGRRRRRRLGVHGHAHARRRRRMGIPQSRLRVRGGARRARGEAMRLTPPSGGDLRARTRHAAARYLFEGSTRGGFDPHVRARWAEAARTAWTRTLQGRGCMDDTALVSVGLRYQREDLMRALLSMTLAPDGAPGMDRDAVLRAACAPRGADMRLTRAIRAVGAIGATCDDPAQRTAMGAMLCVLDLAAGRPGDALVDALDVLDGDDAHPWARGVLAVLPDPPCACGPRDARTDASM</sequence>
<keyword evidence="2" id="KW-1185">Reference proteome</keyword>
<dbReference type="AlphaFoldDB" id="A0A087AVT8"/>
<protein>
    <submittedName>
        <fullName evidence="1">Uncharacterized protein</fullName>
    </submittedName>
</protein>
<organism evidence="1 2">
    <name type="scientific">Bifidobacterium cuniculi</name>
    <dbReference type="NCBI Taxonomy" id="1688"/>
    <lineage>
        <taxon>Bacteria</taxon>
        <taxon>Bacillati</taxon>
        <taxon>Actinomycetota</taxon>
        <taxon>Actinomycetes</taxon>
        <taxon>Bifidobacteriales</taxon>
        <taxon>Bifidobacteriaceae</taxon>
        <taxon>Bifidobacterium</taxon>
    </lineage>
</organism>
<evidence type="ECO:0000313" key="1">
    <source>
        <dbReference type="EMBL" id="KFI62888.1"/>
    </source>
</evidence>
<proteinExistence type="predicted"/>
<reference evidence="1 2" key="1">
    <citation type="submission" date="2014-03" db="EMBL/GenBank/DDBJ databases">
        <title>Genomics of Bifidobacteria.</title>
        <authorList>
            <person name="Ventura M."/>
            <person name="Milani C."/>
            <person name="Lugli G.A."/>
        </authorList>
    </citation>
    <scope>NUCLEOTIDE SEQUENCE [LARGE SCALE GENOMIC DNA]</scope>
    <source>
        <strain evidence="1 2">LMG 10738</strain>
    </source>
</reference>
<name>A0A087AVT8_9BIFI</name>
<dbReference type="STRING" id="1688.BCUN_0719"/>
<evidence type="ECO:0000313" key="2">
    <source>
        <dbReference type="Proteomes" id="UP000029067"/>
    </source>
</evidence>
<gene>
    <name evidence="1" type="ORF">BCUN_0719</name>
</gene>